<feature type="region of interest" description="Disordered" evidence="1">
    <location>
        <begin position="213"/>
        <end position="300"/>
    </location>
</feature>
<dbReference type="Pfam" id="PF02368">
    <property type="entry name" value="Big_2"/>
    <property type="match status" value="1"/>
</dbReference>
<comment type="caution">
    <text evidence="4">The sequence shown here is derived from an EMBL/GenBank/DDBJ whole genome shotgun (WGS) entry which is preliminary data.</text>
</comment>
<gene>
    <name evidence="4" type="ORF">PNU62_12795</name>
</gene>
<dbReference type="Gene3D" id="2.60.40.1080">
    <property type="match status" value="1"/>
</dbReference>
<feature type="transmembrane region" description="Helical" evidence="2">
    <location>
        <begin position="9"/>
        <end position="28"/>
    </location>
</feature>
<accession>A0AAW6E5Y8</accession>
<dbReference type="AlphaFoldDB" id="A0AAW6E5Y8"/>
<dbReference type="InterPro" id="IPR008964">
    <property type="entry name" value="Invasin/intimin_cell_adhesion"/>
</dbReference>
<dbReference type="Proteomes" id="UP001211015">
    <property type="component" value="Unassembled WGS sequence"/>
</dbReference>
<dbReference type="SUPFAM" id="SSF49373">
    <property type="entry name" value="Invasin/intimin cell-adhesion fragments"/>
    <property type="match status" value="1"/>
</dbReference>
<keyword evidence="2" id="KW-1133">Transmembrane helix</keyword>
<dbReference type="EMBL" id="JAQMLV010000022">
    <property type="protein sequence ID" value="MDB8745898.1"/>
    <property type="molecule type" value="Genomic_DNA"/>
</dbReference>
<evidence type="ECO:0000313" key="5">
    <source>
        <dbReference type="Proteomes" id="UP001211015"/>
    </source>
</evidence>
<reference evidence="4" key="1">
    <citation type="submission" date="2023-01" db="EMBL/GenBank/DDBJ databases">
        <title>Human gut microbiome strain richness.</title>
        <authorList>
            <person name="Chen-Liaw A."/>
        </authorList>
    </citation>
    <scope>NUCLEOTIDE SEQUENCE</scope>
    <source>
        <strain evidence="4">1001275st1_F4_1001275B_160808</strain>
    </source>
</reference>
<feature type="compositionally biased region" description="Low complexity" evidence="1">
    <location>
        <begin position="213"/>
        <end position="232"/>
    </location>
</feature>
<organism evidence="4 5">
    <name type="scientific">Ruminococcus bicirculans</name>
    <name type="common">ex Wegman et al. 2014</name>
    <dbReference type="NCBI Taxonomy" id="1160721"/>
    <lineage>
        <taxon>Bacteria</taxon>
        <taxon>Bacillati</taxon>
        <taxon>Bacillota</taxon>
        <taxon>Clostridia</taxon>
        <taxon>Eubacteriales</taxon>
        <taxon>Oscillospiraceae</taxon>
        <taxon>Ruminococcus</taxon>
    </lineage>
</organism>
<evidence type="ECO:0000259" key="3">
    <source>
        <dbReference type="SMART" id="SM00635"/>
    </source>
</evidence>
<feature type="domain" description="BIG2" evidence="3">
    <location>
        <begin position="317"/>
        <end position="387"/>
    </location>
</feature>
<proteinExistence type="predicted"/>
<evidence type="ECO:0000313" key="4">
    <source>
        <dbReference type="EMBL" id="MDB8745898.1"/>
    </source>
</evidence>
<keyword evidence="2" id="KW-0812">Transmembrane</keyword>
<sequence>MTNAKSSNIIYGIFIVFTMIVIGIILAFNGTKERESSSVDYDNSLSVGGYAVKINNCIYFTDTNEIVFTFKYKAMVGSPTNSIPEIYSITYSLKDELNSKLTYKTQDNSDEEQLVTCTDFDKDLYYIKVNFISKEPDYYDQDTYDDFGDVVKGAFHEGKKYDSYVQIDVQDMLKMTKNEYKTYTTQAPVTATEESSAADKVIDPSGTFVITTTTTPMTTESSEPATTTSTASKNSHESTSKKKTNVAVKSNQDHDEQQIDEPYVYTTEPRRYEDNDHYTEPQQTQRQTERQTQRQTTATTTTAYVPPEIKGLRLESSYSNNDVRLNAGESTTLTAVISPSNAVGNIIWESNRTDIAEVDSSGRVTAKAKGKAIITARAEDNRAVSASCMITVELR</sequence>
<keyword evidence="2" id="KW-0472">Membrane</keyword>
<dbReference type="RefSeq" id="WP_195389048.1">
    <property type="nucleotide sequence ID" value="NZ_JADNGL010000021.1"/>
</dbReference>
<evidence type="ECO:0000256" key="1">
    <source>
        <dbReference type="SAM" id="MobiDB-lite"/>
    </source>
</evidence>
<dbReference type="SMART" id="SM00635">
    <property type="entry name" value="BID_2"/>
    <property type="match status" value="1"/>
</dbReference>
<evidence type="ECO:0000256" key="2">
    <source>
        <dbReference type="SAM" id="Phobius"/>
    </source>
</evidence>
<protein>
    <submittedName>
        <fullName evidence="4">Ig-like domain-containing protein</fullName>
    </submittedName>
</protein>
<feature type="compositionally biased region" description="Basic and acidic residues" evidence="1">
    <location>
        <begin position="268"/>
        <end position="279"/>
    </location>
</feature>
<name>A0AAW6E5Y8_9FIRM</name>
<dbReference type="InterPro" id="IPR003343">
    <property type="entry name" value="Big_2"/>
</dbReference>